<feature type="domain" description="MOFRL" evidence="1">
    <location>
        <begin position="335"/>
        <end position="436"/>
    </location>
</feature>
<accession>A0ABD5Y309</accession>
<protein>
    <submittedName>
        <fullName evidence="3">Glycerate kinase</fullName>
    </submittedName>
</protein>
<dbReference type="GeneID" id="78822024"/>
<keyword evidence="3" id="KW-0808">Transferase</keyword>
<evidence type="ECO:0000313" key="4">
    <source>
        <dbReference type="Proteomes" id="UP001596432"/>
    </source>
</evidence>
<dbReference type="GO" id="GO:0016301">
    <property type="term" value="F:kinase activity"/>
    <property type="evidence" value="ECO:0007669"/>
    <property type="project" value="UniProtKB-KW"/>
</dbReference>
<organism evidence="3 4">
    <name type="scientific">Halosimplex aquaticum</name>
    <dbReference type="NCBI Taxonomy" id="3026162"/>
    <lineage>
        <taxon>Archaea</taxon>
        <taxon>Methanobacteriati</taxon>
        <taxon>Methanobacteriota</taxon>
        <taxon>Stenosarchaea group</taxon>
        <taxon>Halobacteria</taxon>
        <taxon>Halobacteriales</taxon>
        <taxon>Haloarculaceae</taxon>
        <taxon>Halosimplex</taxon>
    </lineage>
</organism>
<dbReference type="SUPFAM" id="SSF82544">
    <property type="entry name" value="GckA/TtuD-like"/>
    <property type="match status" value="1"/>
</dbReference>
<gene>
    <name evidence="3" type="ORF">ACFQMA_17930</name>
</gene>
<dbReference type="PANTHER" id="PTHR12227">
    <property type="entry name" value="GLYCERATE KINASE"/>
    <property type="match status" value="1"/>
</dbReference>
<dbReference type="Pfam" id="PF13660">
    <property type="entry name" value="DUF4147"/>
    <property type="match status" value="1"/>
</dbReference>
<proteinExistence type="predicted"/>
<evidence type="ECO:0000259" key="2">
    <source>
        <dbReference type="Pfam" id="PF13660"/>
    </source>
</evidence>
<evidence type="ECO:0000259" key="1">
    <source>
        <dbReference type="Pfam" id="PF05161"/>
    </source>
</evidence>
<dbReference type="InterPro" id="IPR038614">
    <property type="entry name" value="GK_N_sf"/>
</dbReference>
<reference evidence="3 4" key="1">
    <citation type="journal article" date="2019" name="Int. J. Syst. Evol. Microbiol.">
        <title>The Global Catalogue of Microorganisms (GCM) 10K type strain sequencing project: providing services to taxonomists for standard genome sequencing and annotation.</title>
        <authorList>
            <consortium name="The Broad Institute Genomics Platform"/>
            <consortium name="The Broad Institute Genome Sequencing Center for Infectious Disease"/>
            <person name="Wu L."/>
            <person name="Ma J."/>
        </authorList>
    </citation>
    <scope>NUCLEOTIDE SEQUENCE [LARGE SCALE GENOMIC DNA]</scope>
    <source>
        <strain evidence="3 4">XZYJT29</strain>
    </source>
</reference>
<dbReference type="InterPro" id="IPR007835">
    <property type="entry name" value="MOFRL"/>
</dbReference>
<dbReference type="RefSeq" id="WP_382261812.1">
    <property type="nucleotide sequence ID" value="NZ_CP118158.1"/>
</dbReference>
<keyword evidence="4" id="KW-1185">Reference proteome</keyword>
<evidence type="ECO:0000313" key="3">
    <source>
        <dbReference type="EMBL" id="MFC7141704.1"/>
    </source>
</evidence>
<dbReference type="Gene3D" id="3.40.1480.10">
    <property type="entry name" value="MOFRL domain"/>
    <property type="match status" value="1"/>
</dbReference>
<dbReference type="Proteomes" id="UP001596432">
    <property type="component" value="Unassembled WGS sequence"/>
</dbReference>
<comment type="caution">
    <text evidence="3">The sequence shown here is derived from an EMBL/GenBank/DDBJ whole genome shotgun (WGS) entry which is preliminary data.</text>
</comment>
<sequence length="443" mass="44760">MASVCDRADLARTDAHEVVLDCLEAGIAAARPERVLADALSLSGDQLRIAGEVYDLHAYEDVLVLGGGKAAGQVAAALEERIGDAVDGGVVVTDDPVGTERVEVVEGSHPVPDDTAADGARRIRERAAAAGDRTLVFAVITGGGSALLPAPAGDLSLADVRDTTAALLESGAEIAEINAVRKHLSAIKGGRLAAAAAPATVVTLAFSDVVGDDLGVIASGPTAPDPTTYDDALAVLDRYDLAVPPEVRTHLRAGAAGDRPESPGPDADFGHVREHLLADAWTAIDAARAVAEGAGYETAVLSSRIRGEAREQGLAHAAVAEEIAATGNPVEPPAVVLSGGETTVTVRGDGAGGPNQEFALRAALELPEGAVLGAVDTDGRDGGTDAAGALVDGQTIADTEAAAAARDALADNDAEPFLADRGALVRTGRTGTNVNDLRVLLVE</sequence>
<name>A0ABD5Y309_9EURY</name>
<dbReference type="PANTHER" id="PTHR12227:SF0">
    <property type="entry name" value="GLYCERATE KINASE"/>
    <property type="match status" value="1"/>
</dbReference>
<keyword evidence="3" id="KW-0418">Kinase</keyword>
<dbReference type="Gene3D" id="3.40.50.10180">
    <property type="entry name" value="Glycerate kinase, MOFRL-like N-terminal domain"/>
    <property type="match status" value="1"/>
</dbReference>
<feature type="domain" description="MOFRL-associated" evidence="2">
    <location>
        <begin position="20"/>
        <end position="252"/>
    </location>
</feature>
<dbReference type="Pfam" id="PF05161">
    <property type="entry name" value="MOFRL"/>
    <property type="match status" value="1"/>
</dbReference>
<dbReference type="InterPro" id="IPR025286">
    <property type="entry name" value="MOFRL_assoc_dom"/>
</dbReference>
<dbReference type="EMBL" id="JBHTAS010000001">
    <property type="protein sequence ID" value="MFC7141704.1"/>
    <property type="molecule type" value="Genomic_DNA"/>
</dbReference>
<dbReference type="InterPro" id="IPR037035">
    <property type="entry name" value="GK-like_C_sf"/>
</dbReference>
<dbReference type="InterPro" id="IPR039760">
    <property type="entry name" value="MOFRL_protein"/>
</dbReference>
<dbReference type="AlphaFoldDB" id="A0ABD5Y309"/>